<reference evidence="1 2" key="1">
    <citation type="submission" date="2019-07" db="EMBL/GenBank/DDBJ databases">
        <authorList>
            <person name="Kim J."/>
        </authorList>
    </citation>
    <scope>NUCLEOTIDE SEQUENCE [LARGE SCALE GENOMIC DNA]</scope>
    <source>
        <strain evidence="1 2">JC52</strain>
    </source>
</reference>
<sequence length="92" mass="10678">MSINMDMLDNEDNRLKKVLSGSNTPGRPNPLEKFFPSEHYVVKKTEVSKAKVTAISLNTELFERLEEYCRKTNLKRSTVFCLALELYLEHQV</sequence>
<organism evidence="1 2">
    <name type="scientific">Paenibacillus cremeus</name>
    <dbReference type="NCBI Taxonomy" id="2163881"/>
    <lineage>
        <taxon>Bacteria</taxon>
        <taxon>Bacillati</taxon>
        <taxon>Bacillota</taxon>
        <taxon>Bacilli</taxon>
        <taxon>Bacillales</taxon>
        <taxon>Paenibacillaceae</taxon>
        <taxon>Paenibacillus</taxon>
    </lineage>
</organism>
<comment type="caution">
    <text evidence="1">The sequence shown here is derived from an EMBL/GenBank/DDBJ whole genome shotgun (WGS) entry which is preliminary data.</text>
</comment>
<dbReference type="Gene3D" id="1.10.1220.10">
    <property type="entry name" value="Met repressor-like"/>
    <property type="match status" value="1"/>
</dbReference>
<dbReference type="InterPro" id="IPR010985">
    <property type="entry name" value="Ribbon_hlx_hlx"/>
</dbReference>
<dbReference type="AlphaFoldDB" id="A0A559K468"/>
<dbReference type="Proteomes" id="UP000317036">
    <property type="component" value="Unassembled WGS sequence"/>
</dbReference>
<dbReference type="GO" id="GO:0006355">
    <property type="term" value="P:regulation of DNA-templated transcription"/>
    <property type="evidence" value="ECO:0007669"/>
    <property type="project" value="InterPro"/>
</dbReference>
<dbReference type="InterPro" id="IPR013321">
    <property type="entry name" value="Arc_rbn_hlx_hlx"/>
</dbReference>
<dbReference type="RefSeq" id="WP_144852870.1">
    <property type="nucleotide sequence ID" value="NZ_VNJI01000046.1"/>
</dbReference>
<dbReference type="EMBL" id="VNJI01000046">
    <property type="protein sequence ID" value="TVY06906.1"/>
    <property type="molecule type" value="Genomic_DNA"/>
</dbReference>
<protein>
    <submittedName>
        <fullName evidence="1">Uncharacterized protein</fullName>
    </submittedName>
</protein>
<evidence type="ECO:0000313" key="2">
    <source>
        <dbReference type="Proteomes" id="UP000317036"/>
    </source>
</evidence>
<gene>
    <name evidence="1" type="ORF">FPZ49_26685</name>
</gene>
<name>A0A559K468_9BACL</name>
<keyword evidence="2" id="KW-1185">Reference proteome</keyword>
<accession>A0A559K468</accession>
<proteinExistence type="predicted"/>
<dbReference type="SUPFAM" id="SSF47598">
    <property type="entry name" value="Ribbon-helix-helix"/>
    <property type="match status" value="1"/>
</dbReference>
<evidence type="ECO:0000313" key="1">
    <source>
        <dbReference type="EMBL" id="TVY06906.1"/>
    </source>
</evidence>